<reference evidence="1" key="1">
    <citation type="submission" date="2020-05" db="EMBL/GenBank/DDBJ databases">
        <authorList>
            <person name="Chiriac C."/>
            <person name="Salcher M."/>
            <person name="Ghai R."/>
            <person name="Kavagutti S V."/>
        </authorList>
    </citation>
    <scope>NUCLEOTIDE SEQUENCE</scope>
</reference>
<dbReference type="EMBL" id="CAFBIY010000124">
    <property type="protein sequence ID" value="CAB4852340.1"/>
    <property type="molecule type" value="Genomic_DNA"/>
</dbReference>
<evidence type="ECO:0000313" key="1">
    <source>
        <dbReference type="EMBL" id="CAB4852340.1"/>
    </source>
</evidence>
<protein>
    <submittedName>
        <fullName evidence="1">Unannotated protein</fullName>
    </submittedName>
</protein>
<gene>
    <name evidence="1" type="ORF">UFOPK3267_02026</name>
</gene>
<proteinExistence type="predicted"/>
<organism evidence="1">
    <name type="scientific">freshwater metagenome</name>
    <dbReference type="NCBI Taxonomy" id="449393"/>
    <lineage>
        <taxon>unclassified sequences</taxon>
        <taxon>metagenomes</taxon>
        <taxon>ecological metagenomes</taxon>
    </lineage>
</organism>
<name>A0A6J7C3V9_9ZZZZ</name>
<dbReference type="AlphaFoldDB" id="A0A6J7C3V9"/>
<sequence length="51" mass="5253">MEGSTTTRSPTLTLVTDAPTALTVPATSIPAMCGSVKPGNAYQPLRCTTSR</sequence>
<accession>A0A6J7C3V9</accession>